<dbReference type="InterPro" id="IPR021109">
    <property type="entry name" value="Peptidase_aspartic_dom_sf"/>
</dbReference>
<keyword evidence="7" id="KW-1185">Reference proteome</keyword>
<keyword evidence="2" id="KW-0645">Protease</keyword>
<evidence type="ECO:0000256" key="4">
    <source>
        <dbReference type="ARBA" id="ARBA00022801"/>
    </source>
</evidence>
<dbReference type="GO" id="GO:0004190">
    <property type="term" value="F:aspartic-type endopeptidase activity"/>
    <property type="evidence" value="ECO:0007669"/>
    <property type="project" value="UniProtKB-KW"/>
</dbReference>
<dbReference type="PROSITE" id="PS51767">
    <property type="entry name" value="PEPTIDASE_A1"/>
    <property type="match status" value="1"/>
</dbReference>
<organism evidence="6 7">
    <name type="scientific">Sporormia fimetaria CBS 119925</name>
    <dbReference type="NCBI Taxonomy" id="1340428"/>
    <lineage>
        <taxon>Eukaryota</taxon>
        <taxon>Fungi</taxon>
        <taxon>Dikarya</taxon>
        <taxon>Ascomycota</taxon>
        <taxon>Pezizomycotina</taxon>
        <taxon>Dothideomycetes</taxon>
        <taxon>Pleosporomycetidae</taxon>
        <taxon>Pleosporales</taxon>
        <taxon>Sporormiaceae</taxon>
        <taxon>Sporormia</taxon>
    </lineage>
</organism>
<comment type="similarity">
    <text evidence="1">Belongs to the peptidase A1 family.</text>
</comment>
<dbReference type="PANTHER" id="PTHR47966">
    <property type="entry name" value="BETA-SITE APP-CLEAVING ENZYME, ISOFORM A-RELATED"/>
    <property type="match status" value="1"/>
</dbReference>
<sequence length="401" mass="44079">MSVEQQKIPCIPVKPPKSGLDAYVSSLTKFNFNPTIHGPFQTAEAQLRGLGKILYKGTKILHPGSLPTPKTLHKIEADRTRGEVWSKLLDKSTLRAGHEKGHTSFDPGKSKTFKSCRGNWKIKYGDGSTASGKVGTDDVILGDLCVEGQAIELATQLSPEFVSNVGDGLLGLAYGHINTVRPDPVNTPVENMIAQADIQKEWELFTAYLGSWRDRDDVDRGESFYTFGYIDQDVITRCGQQPYYTPVDTTRGLWEIMSESAVVNGKTIPRTSNTAIVDTGTSLALVDDFLCREIYATIPGAVLDVKNQGWIYPTNTSLDKLPCVQLAVGGRLFEIQKEDFGFARVNSSMQYGGIQSRGDCRFDVFGATFLKAVYAIFDVGNKRFGAVQRVEGKQNLDVAKS</sequence>
<dbReference type="Gene3D" id="2.40.70.10">
    <property type="entry name" value="Acid Proteases"/>
    <property type="match status" value="2"/>
</dbReference>
<gene>
    <name evidence="6" type="ORF">M011DRAFT_479580</name>
</gene>
<dbReference type="InterPro" id="IPR001461">
    <property type="entry name" value="Aspartic_peptidase_A1"/>
</dbReference>
<keyword evidence="4" id="KW-0378">Hydrolase</keyword>
<evidence type="ECO:0000256" key="1">
    <source>
        <dbReference type="ARBA" id="ARBA00007447"/>
    </source>
</evidence>
<evidence type="ECO:0000313" key="7">
    <source>
        <dbReference type="Proteomes" id="UP000799440"/>
    </source>
</evidence>
<accession>A0A6A6V506</accession>
<evidence type="ECO:0000259" key="5">
    <source>
        <dbReference type="PROSITE" id="PS51767"/>
    </source>
</evidence>
<dbReference type="SUPFAM" id="SSF50630">
    <property type="entry name" value="Acid proteases"/>
    <property type="match status" value="1"/>
</dbReference>
<dbReference type="InterPro" id="IPR033121">
    <property type="entry name" value="PEPTIDASE_A1"/>
</dbReference>
<evidence type="ECO:0000256" key="2">
    <source>
        <dbReference type="ARBA" id="ARBA00022670"/>
    </source>
</evidence>
<reference evidence="6" key="1">
    <citation type="journal article" date="2020" name="Stud. Mycol.">
        <title>101 Dothideomycetes genomes: a test case for predicting lifestyles and emergence of pathogens.</title>
        <authorList>
            <person name="Haridas S."/>
            <person name="Albert R."/>
            <person name="Binder M."/>
            <person name="Bloem J."/>
            <person name="Labutti K."/>
            <person name="Salamov A."/>
            <person name="Andreopoulos B."/>
            <person name="Baker S."/>
            <person name="Barry K."/>
            <person name="Bills G."/>
            <person name="Bluhm B."/>
            <person name="Cannon C."/>
            <person name="Castanera R."/>
            <person name="Culley D."/>
            <person name="Daum C."/>
            <person name="Ezra D."/>
            <person name="Gonzalez J."/>
            <person name="Henrissat B."/>
            <person name="Kuo A."/>
            <person name="Liang C."/>
            <person name="Lipzen A."/>
            <person name="Lutzoni F."/>
            <person name="Magnuson J."/>
            <person name="Mondo S."/>
            <person name="Nolan M."/>
            <person name="Ohm R."/>
            <person name="Pangilinan J."/>
            <person name="Park H.-J."/>
            <person name="Ramirez L."/>
            <person name="Alfaro M."/>
            <person name="Sun H."/>
            <person name="Tritt A."/>
            <person name="Yoshinaga Y."/>
            <person name="Zwiers L.-H."/>
            <person name="Turgeon B."/>
            <person name="Goodwin S."/>
            <person name="Spatafora J."/>
            <person name="Crous P."/>
            <person name="Grigoriev I."/>
        </authorList>
    </citation>
    <scope>NUCLEOTIDE SEQUENCE</scope>
    <source>
        <strain evidence="6">CBS 119925</strain>
    </source>
</reference>
<dbReference type="AlphaFoldDB" id="A0A6A6V506"/>
<dbReference type="GO" id="GO:0006508">
    <property type="term" value="P:proteolysis"/>
    <property type="evidence" value="ECO:0007669"/>
    <property type="project" value="UniProtKB-KW"/>
</dbReference>
<dbReference type="PRINTS" id="PR00792">
    <property type="entry name" value="PEPSIN"/>
</dbReference>
<dbReference type="InterPro" id="IPR034163">
    <property type="entry name" value="Aspergillopepsin-like_cat_dom"/>
</dbReference>
<keyword evidence="3" id="KW-0064">Aspartyl protease</keyword>
<dbReference type="Proteomes" id="UP000799440">
    <property type="component" value="Unassembled WGS sequence"/>
</dbReference>
<dbReference type="PANTHER" id="PTHR47966:SF1">
    <property type="entry name" value="ASPARTYL PROTEINASE"/>
    <property type="match status" value="1"/>
</dbReference>
<name>A0A6A6V506_9PLEO</name>
<evidence type="ECO:0000313" key="6">
    <source>
        <dbReference type="EMBL" id="KAF2744829.1"/>
    </source>
</evidence>
<feature type="domain" description="Peptidase A1" evidence="5">
    <location>
        <begin position="60"/>
        <end position="387"/>
    </location>
</feature>
<dbReference type="EMBL" id="MU006586">
    <property type="protein sequence ID" value="KAF2744829.1"/>
    <property type="molecule type" value="Genomic_DNA"/>
</dbReference>
<proteinExistence type="inferred from homology"/>
<dbReference type="CDD" id="cd06097">
    <property type="entry name" value="Aspergillopepsin_like"/>
    <property type="match status" value="1"/>
</dbReference>
<protein>
    <submittedName>
        <fullName evidence="6">Aspartic proteinase</fullName>
    </submittedName>
</protein>
<dbReference type="Pfam" id="PF00026">
    <property type="entry name" value="Asp"/>
    <property type="match status" value="1"/>
</dbReference>
<dbReference type="OrthoDB" id="2747330at2759"/>
<evidence type="ECO:0000256" key="3">
    <source>
        <dbReference type="ARBA" id="ARBA00022750"/>
    </source>
</evidence>